<organism evidence="1 2">
    <name type="scientific">Samsonia erythrinae</name>
    <dbReference type="NCBI Taxonomy" id="160434"/>
    <lineage>
        <taxon>Bacteria</taxon>
        <taxon>Pseudomonadati</taxon>
        <taxon>Pseudomonadota</taxon>
        <taxon>Gammaproteobacteria</taxon>
        <taxon>Enterobacterales</taxon>
        <taxon>Pectobacteriaceae</taxon>
        <taxon>Samsonia</taxon>
    </lineage>
</organism>
<dbReference type="EMBL" id="SMBY01000003">
    <property type="protein sequence ID" value="TCV06990.1"/>
    <property type="molecule type" value="Genomic_DNA"/>
</dbReference>
<dbReference type="AlphaFoldDB" id="A0A4R3VPJ2"/>
<sequence>MKMFRNISKFFKRMGDVYVSYCERIGSVISPF</sequence>
<dbReference type="Proteomes" id="UP000295433">
    <property type="component" value="Unassembled WGS sequence"/>
</dbReference>
<keyword evidence="2" id="KW-1185">Reference proteome</keyword>
<proteinExistence type="predicted"/>
<gene>
    <name evidence="1" type="ORF">EDC54_103246</name>
</gene>
<reference evidence="1 2" key="1">
    <citation type="submission" date="2019-03" db="EMBL/GenBank/DDBJ databases">
        <title>Genomic Encyclopedia of Type Strains, Phase IV (KMG-IV): sequencing the most valuable type-strain genomes for metagenomic binning, comparative biology and taxonomic classification.</title>
        <authorList>
            <person name="Goeker M."/>
        </authorList>
    </citation>
    <scope>NUCLEOTIDE SEQUENCE [LARGE SCALE GENOMIC DNA]</scope>
    <source>
        <strain evidence="1 2">DSM 16730</strain>
    </source>
</reference>
<evidence type="ECO:0000313" key="2">
    <source>
        <dbReference type="Proteomes" id="UP000295433"/>
    </source>
</evidence>
<name>A0A4R3VPJ2_9GAMM</name>
<comment type="caution">
    <text evidence="1">The sequence shown here is derived from an EMBL/GenBank/DDBJ whole genome shotgun (WGS) entry which is preliminary data.</text>
</comment>
<evidence type="ECO:0000313" key="1">
    <source>
        <dbReference type="EMBL" id="TCV06990.1"/>
    </source>
</evidence>
<protein>
    <submittedName>
        <fullName evidence="1">Uncharacterized protein</fullName>
    </submittedName>
</protein>
<accession>A0A4R3VPJ2</accession>